<dbReference type="Proteomes" id="UP000504621">
    <property type="component" value="Unplaced"/>
</dbReference>
<dbReference type="InterPro" id="IPR026961">
    <property type="entry name" value="PGG_dom"/>
</dbReference>
<dbReference type="SUPFAM" id="SSF48403">
    <property type="entry name" value="Ankyrin repeat"/>
    <property type="match status" value="1"/>
</dbReference>
<evidence type="ECO:0000313" key="4">
    <source>
        <dbReference type="RefSeq" id="XP_021292488.1"/>
    </source>
</evidence>
<evidence type="ECO:0000313" key="3">
    <source>
        <dbReference type="Proteomes" id="UP000504621"/>
    </source>
</evidence>
<evidence type="ECO:0000259" key="2">
    <source>
        <dbReference type="Pfam" id="PF13962"/>
    </source>
</evidence>
<dbReference type="InterPro" id="IPR036770">
    <property type="entry name" value="Ankyrin_rpt-contain_sf"/>
</dbReference>
<dbReference type="SMART" id="SM00248">
    <property type="entry name" value="ANK"/>
    <property type="match status" value="5"/>
</dbReference>
<dbReference type="Pfam" id="PF13962">
    <property type="entry name" value="PGG"/>
    <property type="match status" value="1"/>
</dbReference>
<accession>A0A6J1AZR7</accession>
<gene>
    <name evidence="4" type="primary">LOC110422794</name>
</gene>
<dbReference type="Gene3D" id="1.25.40.20">
    <property type="entry name" value="Ankyrin repeat-containing domain"/>
    <property type="match status" value="1"/>
</dbReference>
<proteinExistence type="predicted"/>
<organism evidence="3 4">
    <name type="scientific">Herrania umbratica</name>
    <dbReference type="NCBI Taxonomy" id="108875"/>
    <lineage>
        <taxon>Eukaryota</taxon>
        <taxon>Viridiplantae</taxon>
        <taxon>Streptophyta</taxon>
        <taxon>Embryophyta</taxon>
        <taxon>Tracheophyta</taxon>
        <taxon>Spermatophyta</taxon>
        <taxon>Magnoliopsida</taxon>
        <taxon>eudicotyledons</taxon>
        <taxon>Gunneridae</taxon>
        <taxon>Pentapetalae</taxon>
        <taxon>rosids</taxon>
        <taxon>malvids</taxon>
        <taxon>Malvales</taxon>
        <taxon>Malvaceae</taxon>
        <taxon>Byttnerioideae</taxon>
        <taxon>Herrania</taxon>
    </lineage>
</organism>
<feature type="domain" description="PGG" evidence="2">
    <location>
        <begin position="349"/>
        <end position="440"/>
    </location>
</feature>
<keyword evidence="1" id="KW-0472">Membrane</keyword>
<keyword evidence="3" id="KW-1185">Reference proteome</keyword>
<evidence type="ECO:0000256" key="1">
    <source>
        <dbReference type="SAM" id="Phobius"/>
    </source>
</evidence>
<keyword evidence="1" id="KW-0812">Transmembrane</keyword>
<dbReference type="AlphaFoldDB" id="A0A6J1AZR7"/>
<dbReference type="PANTHER" id="PTHR24128:SF24">
    <property type="entry name" value="ANKYRIN REPEAT PROTEIN"/>
    <property type="match status" value="1"/>
</dbReference>
<feature type="transmembrane region" description="Helical" evidence="1">
    <location>
        <begin position="409"/>
        <end position="428"/>
    </location>
</feature>
<feature type="transmembrane region" description="Helical" evidence="1">
    <location>
        <begin position="477"/>
        <end position="502"/>
    </location>
</feature>
<keyword evidence="1" id="KW-1133">Transmembrane helix</keyword>
<protein>
    <submittedName>
        <fullName evidence="4">Ankyrin repeat-containing protein BDA1-like</fullName>
    </submittedName>
</protein>
<dbReference type="PANTHER" id="PTHR24128">
    <property type="entry name" value="HOMEOBOX PROTEIN WARIAI"/>
    <property type="match status" value="1"/>
</dbReference>
<dbReference type="RefSeq" id="XP_021292488.1">
    <property type="nucleotide sequence ID" value="XM_021436813.1"/>
</dbReference>
<dbReference type="OrthoDB" id="674805at2759"/>
<dbReference type="GeneID" id="110422794"/>
<feature type="transmembrane region" description="Helical" evidence="1">
    <location>
        <begin position="350"/>
        <end position="369"/>
    </location>
</feature>
<name>A0A6J1AZR7_9ROSI</name>
<reference evidence="4" key="1">
    <citation type="submission" date="2025-08" db="UniProtKB">
        <authorList>
            <consortium name="RefSeq"/>
        </authorList>
    </citation>
    <scope>IDENTIFICATION</scope>
    <source>
        <tissue evidence="4">Leaf</tissue>
    </source>
</reference>
<sequence>MVFSAIFSSLLKPNPVHSSSIVQNRSVSDSYSCFGIVSKEDVLSAVSEHVGLASCANELVKVERFFHVFYAYFLTSSSCPRRVLLRIVCKIATSCAKIAVCEIPIVETPLHVAASFGRTHFALEIATLKPSLALKLNHIGLSPMHLALRNGYIHTARGLITVDPELIRVKGRERITPLHYVAGTEQVDLLAEFLSVCPGSIEDLTVRCETAVHVAVKNHKSRAVKVLVGWLQRVNKEEILNWKDEDGNTVLHIATSTNQPKVMKSIIRHVNVNAKNLQDSTAMDICLQEELQQNEVGDILRHAKAKRASSLATFTITLADYLSQEPSLLEKRDKHLRLKGQNQRKSRGNIGNVILVVAILIATATYQSGLSPPGGYWQDDYDPPANNTNNLSATYLGKEGRPHRAGDMIMAPASIFVFFTLNSIAFYASVSTILIIIMGLPYSTTLYVSACFFLLAYSTSLANNFPYPPQENLTNTVAGIIYAHVTYLFTGMIILITLVALLRHKRLKWRVDFLGRNLGDAL</sequence>
<dbReference type="Pfam" id="PF12796">
    <property type="entry name" value="Ank_2"/>
    <property type="match status" value="1"/>
</dbReference>
<dbReference type="InterPro" id="IPR002110">
    <property type="entry name" value="Ankyrin_rpt"/>
</dbReference>
<feature type="transmembrane region" description="Helical" evidence="1">
    <location>
        <begin position="435"/>
        <end position="457"/>
    </location>
</feature>